<evidence type="ECO:0000256" key="1">
    <source>
        <dbReference type="ARBA" id="ARBA00022801"/>
    </source>
</evidence>
<accession>W9H723</accession>
<dbReference type="AlphaFoldDB" id="W9H723"/>
<dbReference type="InterPro" id="IPR011006">
    <property type="entry name" value="CheY-like_superfamily"/>
</dbReference>
<dbReference type="RefSeq" id="WP_084164786.1">
    <property type="nucleotide sequence ID" value="NZ_AVFL01000011.1"/>
</dbReference>
<dbReference type="InterPro" id="IPR001789">
    <property type="entry name" value="Sig_transdc_resp-reg_receiver"/>
</dbReference>
<dbReference type="PANTHER" id="PTHR43156">
    <property type="entry name" value="STAGE II SPORULATION PROTEIN E-RELATED"/>
    <property type="match status" value="1"/>
</dbReference>
<dbReference type="EMBL" id="AVFL01000011">
    <property type="protein sequence ID" value="EWY39573.1"/>
    <property type="molecule type" value="Genomic_DNA"/>
</dbReference>
<evidence type="ECO:0000313" key="5">
    <source>
        <dbReference type="Proteomes" id="UP000019486"/>
    </source>
</evidence>
<evidence type="ECO:0000313" key="4">
    <source>
        <dbReference type="EMBL" id="EWY39573.1"/>
    </source>
</evidence>
<dbReference type="STRING" id="1385369.N825_05635"/>
<sequence>MTNDPVIPAVAAIVGADDPTRNLYGIDLGIPLEDRRVLVVDESKFNQKTLARFLLWAGIHQVAFASGGQEALDMVETFAPDLVLIDITLPDMDGIEVCERLRRKKSQMDLSILVQTVVTSDILRTICFRAGANDVLSKPINPGECIARVRYHLERRAIIQELREFRERVEKDLRMAQAMQVGIAPEEEAIAALAAKHNLDIAVHFQPCNEIGGDFWTMFEIDENRIGVLIADFSGHGIPAAINTFRLHTLITREDVRALSLDPAAMLAKLSAGLLGMLPLGHFATALYGVIDTSADLLTFAAAGTTNPVIGDAEGLRLLDGSGVFLGICEGEVYENITEPFPSGSFLFIYSDALVECRSPTGAMLGEPGLLDLIIEHRDFPIGPLIPIVADVLKTSGMRVQDDLTAIWITRP</sequence>
<comment type="caution">
    <text evidence="4">The sequence shown here is derived from an EMBL/GenBank/DDBJ whole genome shotgun (WGS) entry which is preliminary data.</text>
</comment>
<organism evidence="4 5">
    <name type="scientific">Skermanella stibiiresistens SB22</name>
    <dbReference type="NCBI Taxonomy" id="1385369"/>
    <lineage>
        <taxon>Bacteria</taxon>
        <taxon>Pseudomonadati</taxon>
        <taxon>Pseudomonadota</taxon>
        <taxon>Alphaproteobacteria</taxon>
        <taxon>Rhodospirillales</taxon>
        <taxon>Azospirillaceae</taxon>
        <taxon>Skermanella</taxon>
    </lineage>
</organism>
<dbReference type="Pfam" id="PF00072">
    <property type="entry name" value="Response_reg"/>
    <property type="match status" value="1"/>
</dbReference>
<dbReference type="Gene3D" id="3.40.50.2300">
    <property type="match status" value="1"/>
</dbReference>
<proteinExistence type="predicted"/>
<dbReference type="InterPro" id="IPR036457">
    <property type="entry name" value="PPM-type-like_dom_sf"/>
</dbReference>
<dbReference type="PANTHER" id="PTHR43156:SF2">
    <property type="entry name" value="STAGE II SPORULATION PROTEIN E"/>
    <property type="match status" value="1"/>
</dbReference>
<reference evidence="4 5" key="1">
    <citation type="submission" date="2013-08" db="EMBL/GenBank/DDBJ databases">
        <title>The genome sequence of Skermanella stibiiresistens.</title>
        <authorList>
            <person name="Zhu W."/>
            <person name="Wang G."/>
        </authorList>
    </citation>
    <scope>NUCLEOTIDE SEQUENCE [LARGE SCALE GENOMIC DNA]</scope>
    <source>
        <strain evidence="4 5">SB22</strain>
    </source>
</reference>
<dbReference type="SUPFAM" id="SSF52172">
    <property type="entry name" value="CheY-like"/>
    <property type="match status" value="1"/>
</dbReference>
<dbReference type="PROSITE" id="PS50110">
    <property type="entry name" value="RESPONSE_REGULATORY"/>
    <property type="match status" value="1"/>
</dbReference>
<protein>
    <submittedName>
        <fullName evidence="4">Transcriptional regulator</fullName>
    </submittedName>
</protein>
<dbReference type="Proteomes" id="UP000019486">
    <property type="component" value="Unassembled WGS sequence"/>
</dbReference>
<keyword evidence="5" id="KW-1185">Reference proteome</keyword>
<feature type="domain" description="Response regulatory" evidence="3">
    <location>
        <begin position="36"/>
        <end position="153"/>
    </location>
</feature>
<gene>
    <name evidence="4" type="ORF">N825_05635</name>
</gene>
<dbReference type="OrthoDB" id="9811749at2"/>
<dbReference type="Pfam" id="PF07228">
    <property type="entry name" value="SpoIIE"/>
    <property type="match status" value="1"/>
</dbReference>
<dbReference type="Gene3D" id="3.60.40.10">
    <property type="entry name" value="PPM-type phosphatase domain"/>
    <property type="match status" value="1"/>
</dbReference>
<feature type="modified residue" description="4-aspartylphosphate" evidence="2">
    <location>
        <position position="86"/>
    </location>
</feature>
<dbReference type="PATRIC" id="fig|1385369.3.peg.3335"/>
<keyword evidence="1" id="KW-0378">Hydrolase</keyword>
<dbReference type="InterPro" id="IPR052016">
    <property type="entry name" value="Bact_Sigma-Reg"/>
</dbReference>
<dbReference type="GO" id="GO:0000160">
    <property type="term" value="P:phosphorelay signal transduction system"/>
    <property type="evidence" value="ECO:0007669"/>
    <property type="project" value="InterPro"/>
</dbReference>
<dbReference type="InterPro" id="IPR001932">
    <property type="entry name" value="PPM-type_phosphatase-like_dom"/>
</dbReference>
<dbReference type="GO" id="GO:0016791">
    <property type="term" value="F:phosphatase activity"/>
    <property type="evidence" value="ECO:0007669"/>
    <property type="project" value="TreeGrafter"/>
</dbReference>
<dbReference type="SMART" id="SM00331">
    <property type="entry name" value="PP2C_SIG"/>
    <property type="match status" value="1"/>
</dbReference>
<evidence type="ECO:0000256" key="2">
    <source>
        <dbReference type="PROSITE-ProRule" id="PRU00169"/>
    </source>
</evidence>
<dbReference type="SMART" id="SM00448">
    <property type="entry name" value="REC"/>
    <property type="match status" value="1"/>
</dbReference>
<evidence type="ECO:0000259" key="3">
    <source>
        <dbReference type="PROSITE" id="PS50110"/>
    </source>
</evidence>
<name>W9H723_9PROT</name>
<keyword evidence="2" id="KW-0597">Phosphoprotein</keyword>